<sequence length="212" mass="24238">MDDFGNLTSDARGFLSRLAAHNDRDWFQAHKSDYEAQVKRPAELMLETLRDRFARDLGWETVPKIYRIYRDVRFSRDKTPYKTHLHLQWSQRDAPLACYFGVSREYCKVGVGTFAFDKAALPRWRARVADGHPVIEEAAALEAAGWQLSEPELKRVPAPYGADHPAGAHLRRKGLVLWHDLDDDEETRLAPVLLERVGETDGLRRALADALT</sequence>
<organism evidence="1 2">
    <name type="scientific">Maritimibacter harenae</name>
    <dbReference type="NCBI Taxonomy" id="2606218"/>
    <lineage>
        <taxon>Bacteria</taxon>
        <taxon>Pseudomonadati</taxon>
        <taxon>Pseudomonadota</taxon>
        <taxon>Alphaproteobacteria</taxon>
        <taxon>Rhodobacterales</taxon>
        <taxon>Roseobacteraceae</taxon>
        <taxon>Maritimibacter</taxon>
    </lineage>
</organism>
<accession>A0A845MB10</accession>
<proteinExistence type="predicted"/>
<dbReference type="AlphaFoldDB" id="A0A845MB10"/>
<dbReference type="RefSeq" id="WP_161352288.1">
    <property type="nucleotide sequence ID" value="NZ_WTUX01000017.1"/>
</dbReference>
<evidence type="ECO:0000313" key="2">
    <source>
        <dbReference type="Proteomes" id="UP000467322"/>
    </source>
</evidence>
<dbReference type="EMBL" id="WTUX01000017">
    <property type="protein sequence ID" value="MZR14171.1"/>
    <property type="molecule type" value="Genomic_DNA"/>
</dbReference>
<gene>
    <name evidence="1" type="ORF">GQE99_14200</name>
</gene>
<name>A0A845MB10_9RHOB</name>
<keyword evidence="2" id="KW-1185">Reference proteome</keyword>
<evidence type="ECO:0000313" key="1">
    <source>
        <dbReference type="EMBL" id="MZR14171.1"/>
    </source>
</evidence>
<dbReference type="NCBIfam" id="TIGR02453">
    <property type="entry name" value="TIGR02453 family protein"/>
    <property type="match status" value="1"/>
</dbReference>
<dbReference type="PIRSF" id="PIRSF028451">
    <property type="entry name" value="UCP028451"/>
    <property type="match status" value="1"/>
</dbReference>
<dbReference type="PANTHER" id="PTHR36452">
    <property type="entry name" value="CHROMOSOME 12, WHOLE GENOME SHOTGUN SEQUENCE"/>
    <property type="match status" value="1"/>
</dbReference>
<reference evidence="1 2" key="1">
    <citation type="submission" date="2019-12" db="EMBL/GenBank/DDBJ databases">
        <title>Maritimibacter sp. nov. sp. isolated from sea sand.</title>
        <authorList>
            <person name="Kim J."/>
            <person name="Jeong S.E."/>
            <person name="Jung H.S."/>
            <person name="Jeon C.O."/>
        </authorList>
    </citation>
    <scope>NUCLEOTIDE SEQUENCE [LARGE SCALE GENOMIC DNA]</scope>
    <source>
        <strain evidence="1 2">DP07</strain>
    </source>
</reference>
<dbReference type="Pfam" id="PF09365">
    <property type="entry name" value="DUF2461"/>
    <property type="match status" value="1"/>
</dbReference>
<dbReference type="InterPro" id="IPR012808">
    <property type="entry name" value="CHP02453"/>
</dbReference>
<dbReference type="InterPro" id="IPR015996">
    <property type="entry name" value="UCP028451"/>
</dbReference>
<dbReference type="PANTHER" id="PTHR36452:SF1">
    <property type="entry name" value="DUF2461 DOMAIN-CONTAINING PROTEIN"/>
    <property type="match status" value="1"/>
</dbReference>
<protein>
    <submittedName>
        <fullName evidence="1">TIGR02453 family protein</fullName>
    </submittedName>
</protein>
<dbReference type="Proteomes" id="UP000467322">
    <property type="component" value="Unassembled WGS sequence"/>
</dbReference>
<comment type="caution">
    <text evidence="1">The sequence shown here is derived from an EMBL/GenBank/DDBJ whole genome shotgun (WGS) entry which is preliminary data.</text>
</comment>